<dbReference type="PRINTS" id="PR01012">
    <property type="entry name" value="NRPEPTIDEYR"/>
</dbReference>
<keyword evidence="5 9" id="KW-0297">G-protein coupled receptor</keyword>
<protein>
    <submittedName>
        <fullName evidence="12">Neuropeptide FF receptor 2</fullName>
    </submittedName>
</protein>
<proteinExistence type="inferred from homology"/>
<keyword evidence="13" id="KW-1185">Reference proteome</keyword>
<evidence type="ECO:0000256" key="3">
    <source>
        <dbReference type="ARBA" id="ARBA00022692"/>
    </source>
</evidence>
<feature type="transmembrane region" description="Helical" evidence="10">
    <location>
        <begin position="33"/>
        <end position="62"/>
    </location>
</feature>
<feature type="domain" description="G-protein coupled receptors family 1 profile" evidence="11">
    <location>
        <begin position="53"/>
        <end position="314"/>
    </location>
</feature>
<feature type="transmembrane region" description="Helical" evidence="10">
    <location>
        <begin position="201"/>
        <end position="225"/>
    </location>
</feature>
<evidence type="ECO:0000256" key="6">
    <source>
        <dbReference type="ARBA" id="ARBA00023136"/>
    </source>
</evidence>
<dbReference type="Gene3D" id="1.20.1070.10">
    <property type="entry name" value="Rhodopsin 7-helix transmembrane proteins"/>
    <property type="match status" value="1"/>
</dbReference>
<keyword evidence="4 10" id="KW-1133">Transmembrane helix</keyword>
<dbReference type="GO" id="GO:0004983">
    <property type="term" value="F:neuropeptide Y receptor activity"/>
    <property type="evidence" value="ECO:0007669"/>
    <property type="project" value="InterPro"/>
</dbReference>
<dbReference type="PANTHER" id="PTHR45695">
    <property type="entry name" value="LEUCOKININ RECEPTOR-RELATED"/>
    <property type="match status" value="1"/>
</dbReference>
<keyword evidence="8 9" id="KW-0807">Transducer</keyword>
<name>A0A210QF11_MIZYE</name>
<dbReference type="PANTHER" id="PTHR45695:SF15">
    <property type="entry name" value="OPSIN RH2"/>
    <property type="match status" value="1"/>
</dbReference>
<comment type="subcellular location">
    <subcellularLocation>
        <location evidence="1">Membrane</location>
        <topology evidence="1">Multi-pass membrane protein</topology>
    </subcellularLocation>
</comment>
<dbReference type="AlphaFoldDB" id="A0A210QF11"/>
<evidence type="ECO:0000313" key="12">
    <source>
        <dbReference type="EMBL" id="OWF47343.1"/>
    </source>
</evidence>
<keyword evidence="7 9" id="KW-0675">Receptor</keyword>
<dbReference type="OrthoDB" id="5975505at2759"/>
<dbReference type="SUPFAM" id="SSF81321">
    <property type="entry name" value="Family A G protein-coupled receptor-like"/>
    <property type="match status" value="1"/>
</dbReference>
<dbReference type="PROSITE" id="PS00237">
    <property type="entry name" value="G_PROTEIN_RECEP_F1_1"/>
    <property type="match status" value="1"/>
</dbReference>
<evidence type="ECO:0000256" key="9">
    <source>
        <dbReference type="RuleBase" id="RU000688"/>
    </source>
</evidence>
<evidence type="ECO:0000313" key="13">
    <source>
        <dbReference type="Proteomes" id="UP000242188"/>
    </source>
</evidence>
<organism evidence="12 13">
    <name type="scientific">Mizuhopecten yessoensis</name>
    <name type="common">Japanese scallop</name>
    <name type="synonym">Patinopecten yessoensis</name>
    <dbReference type="NCBI Taxonomy" id="6573"/>
    <lineage>
        <taxon>Eukaryota</taxon>
        <taxon>Metazoa</taxon>
        <taxon>Spiralia</taxon>
        <taxon>Lophotrochozoa</taxon>
        <taxon>Mollusca</taxon>
        <taxon>Bivalvia</taxon>
        <taxon>Autobranchia</taxon>
        <taxon>Pteriomorphia</taxon>
        <taxon>Pectinida</taxon>
        <taxon>Pectinoidea</taxon>
        <taxon>Pectinidae</taxon>
        <taxon>Mizuhopecten</taxon>
    </lineage>
</organism>
<dbReference type="Proteomes" id="UP000242188">
    <property type="component" value="Unassembled WGS sequence"/>
</dbReference>
<dbReference type="PROSITE" id="PS50262">
    <property type="entry name" value="G_PROTEIN_RECEP_F1_2"/>
    <property type="match status" value="1"/>
</dbReference>
<keyword evidence="6 10" id="KW-0472">Membrane</keyword>
<dbReference type="FunFam" id="1.20.1070.10:FF:000291">
    <property type="entry name" value="Predicted protein"/>
    <property type="match status" value="1"/>
</dbReference>
<dbReference type="PRINTS" id="PR00237">
    <property type="entry name" value="GPCRRHODOPSN"/>
</dbReference>
<dbReference type="Pfam" id="PF00001">
    <property type="entry name" value="7tm_1"/>
    <property type="match status" value="1"/>
</dbReference>
<evidence type="ECO:0000256" key="2">
    <source>
        <dbReference type="ARBA" id="ARBA00010663"/>
    </source>
</evidence>
<evidence type="ECO:0000259" key="11">
    <source>
        <dbReference type="PROSITE" id="PS50262"/>
    </source>
</evidence>
<comment type="caution">
    <text evidence="12">The sequence shown here is derived from an EMBL/GenBank/DDBJ whole genome shotgun (WGS) entry which is preliminary data.</text>
</comment>
<gene>
    <name evidence="12" type="ORF">KP79_PYT05111</name>
</gene>
<evidence type="ECO:0000256" key="10">
    <source>
        <dbReference type="SAM" id="Phobius"/>
    </source>
</evidence>
<dbReference type="InterPro" id="IPR000276">
    <property type="entry name" value="GPCR_Rhodpsn"/>
</dbReference>
<feature type="transmembrane region" description="Helical" evidence="10">
    <location>
        <begin position="114"/>
        <end position="133"/>
    </location>
</feature>
<dbReference type="EMBL" id="NEDP02003950">
    <property type="protein sequence ID" value="OWF47343.1"/>
    <property type="molecule type" value="Genomic_DNA"/>
</dbReference>
<dbReference type="STRING" id="6573.A0A210QF11"/>
<evidence type="ECO:0000256" key="5">
    <source>
        <dbReference type="ARBA" id="ARBA00023040"/>
    </source>
</evidence>
<dbReference type="SMART" id="SM01381">
    <property type="entry name" value="7TM_GPCR_Srsx"/>
    <property type="match status" value="1"/>
</dbReference>
<evidence type="ECO:0000256" key="1">
    <source>
        <dbReference type="ARBA" id="ARBA00004141"/>
    </source>
</evidence>
<reference evidence="12 13" key="1">
    <citation type="journal article" date="2017" name="Nat. Ecol. Evol.">
        <title>Scallop genome provides insights into evolution of bilaterian karyotype and development.</title>
        <authorList>
            <person name="Wang S."/>
            <person name="Zhang J."/>
            <person name="Jiao W."/>
            <person name="Li J."/>
            <person name="Xun X."/>
            <person name="Sun Y."/>
            <person name="Guo X."/>
            <person name="Huan P."/>
            <person name="Dong B."/>
            <person name="Zhang L."/>
            <person name="Hu X."/>
            <person name="Sun X."/>
            <person name="Wang J."/>
            <person name="Zhao C."/>
            <person name="Wang Y."/>
            <person name="Wang D."/>
            <person name="Huang X."/>
            <person name="Wang R."/>
            <person name="Lv J."/>
            <person name="Li Y."/>
            <person name="Zhang Z."/>
            <person name="Liu B."/>
            <person name="Lu W."/>
            <person name="Hui Y."/>
            <person name="Liang J."/>
            <person name="Zhou Z."/>
            <person name="Hou R."/>
            <person name="Li X."/>
            <person name="Liu Y."/>
            <person name="Li H."/>
            <person name="Ning X."/>
            <person name="Lin Y."/>
            <person name="Zhao L."/>
            <person name="Xing Q."/>
            <person name="Dou J."/>
            <person name="Li Y."/>
            <person name="Mao J."/>
            <person name="Guo H."/>
            <person name="Dou H."/>
            <person name="Li T."/>
            <person name="Mu C."/>
            <person name="Jiang W."/>
            <person name="Fu Q."/>
            <person name="Fu X."/>
            <person name="Miao Y."/>
            <person name="Liu J."/>
            <person name="Yu Q."/>
            <person name="Li R."/>
            <person name="Liao H."/>
            <person name="Li X."/>
            <person name="Kong Y."/>
            <person name="Jiang Z."/>
            <person name="Chourrout D."/>
            <person name="Li R."/>
            <person name="Bao Z."/>
        </authorList>
    </citation>
    <scope>NUCLEOTIDE SEQUENCE [LARGE SCALE GENOMIC DNA]</scope>
    <source>
        <strain evidence="12 13">PY_sf001</strain>
    </source>
</reference>
<evidence type="ECO:0000256" key="7">
    <source>
        <dbReference type="ARBA" id="ARBA00023170"/>
    </source>
</evidence>
<feature type="transmembrane region" description="Helical" evidence="10">
    <location>
        <begin position="299"/>
        <end position="317"/>
    </location>
</feature>
<keyword evidence="3 9" id="KW-0812">Transmembrane</keyword>
<accession>A0A210QF11</accession>
<dbReference type="InterPro" id="IPR017452">
    <property type="entry name" value="GPCR_Rhodpsn_7TM"/>
</dbReference>
<sequence>MADYNRTEEAFHDNFTNYSYEDYYIYPTIQQPMYMVAILSLMFGLIFVLSLVGNCLVIAVVFRNKGMRNITNYFIVNLATADILVAIFCVPMTLLDNIYTGWPFGSVLCKTTPFIQHVSVCASVNTLAVIAVDRYMAICNTWRRKLFTTFTSRVALVMIWAVASIVQLPVFIYYEEFIGDPPYAIKMCGTHWPTYDLQRGYFVIALFLFCYALPLVLILVCYMMITIRVWNRHAPGHSANSSGVIQKSKIKVVKMFAMVVTLFTLSWLPQYVMRFVFYYSPNLTHEIVVTLSKYVIPTLQWLGLSNSCINPLIYCLFNKKYRRGFKTLLRCYRYRDASHQVLKHQSTINKSMTADTFSRGTALTDSTRRPTRVYSPAKFMSVEYSNGHMTVSFRKEDDDTSTSGS</sequence>
<feature type="transmembrane region" description="Helical" evidence="10">
    <location>
        <begin position="74"/>
        <end position="94"/>
    </location>
</feature>
<comment type="similarity">
    <text evidence="2 9">Belongs to the G-protein coupled receptor 1 family.</text>
</comment>
<feature type="transmembrane region" description="Helical" evidence="10">
    <location>
        <begin position="154"/>
        <end position="174"/>
    </location>
</feature>
<evidence type="ECO:0000256" key="8">
    <source>
        <dbReference type="ARBA" id="ARBA00023224"/>
    </source>
</evidence>
<dbReference type="GO" id="GO:0005886">
    <property type="term" value="C:plasma membrane"/>
    <property type="evidence" value="ECO:0007669"/>
    <property type="project" value="TreeGrafter"/>
</dbReference>
<evidence type="ECO:0000256" key="4">
    <source>
        <dbReference type="ARBA" id="ARBA00022989"/>
    </source>
</evidence>
<dbReference type="CDD" id="cd14993">
    <property type="entry name" value="7tmA_CCKR-like"/>
    <property type="match status" value="1"/>
</dbReference>
<feature type="transmembrane region" description="Helical" evidence="10">
    <location>
        <begin position="255"/>
        <end position="279"/>
    </location>
</feature>
<dbReference type="InterPro" id="IPR000611">
    <property type="entry name" value="NPY_rcpt"/>
</dbReference>